<comment type="caution">
    <text evidence="1">The sequence shown here is derived from an EMBL/GenBank/DDBJ whole genome shotgun (WGS) entry which is preliminary data.</text>
</comment>
<gene>
    <name evidence="1" type="ORF">LCGC14_2851380</name>
</gene>
<proteinExistence type="predicted"/>
<dbReference type="EMBL" id="LAZR01054850">
    <property type="protein sequence ID" value="KKK77659.1"/>
    <property type="molecule type" value="Genomic_DNA"/>
</dbReference>
<organism evidence="1">
    <name type="scientific">marine sediment metagenome</name>
    <dbReference type="NCBI Taxonomy" id="412755"/>
    <lineage>
        <taxon>unclassified sequences</taxon>
        <taxon>metagenomes</taxon>
        <taxon>ecological metagenomes</taxon>
    </lineage>
</organism>
<sequence length="174" mass="19518">MARQKRYRDDAPSDNEDALGKVAALSSKLDRAKSIAEECGLGEGFVNAIKKRLERKHIATTEALRATNNKELLAVLDDRLFRMLQYMDDFVMADASLRDLSFSAEMLMRQRQLLLGQPTQILSVQERRNINDLLGACFKEAKRRGMTIEVPFTVEEGATCVPASNELTTLPELA</sequence>
<protein>
    <submittedName>
        <fullName evidence="1">Uncharacterized protein</fullName>
    </submittedName>
</protein>
<name>A0A0F9AGK6_9ZZZZ</name>
<evidence type="ECO:0000313" key="1">
    <source>
        <dbReference type="EMBL" id="KKK77659.1"/>
    </source>
</evidence>
<reference evidence="1" key="1">
    <citation type="journal article" date="2015" name="Nature">
        <title>Complex archaea that bridge the gap between prokaryotes and eukaryotes.</title>
        <authorList>
            <person name="Spang A."/>
            <person name="Saw J.H."/>
            <person name="Jorgensen S.L."/>
            <person name="Zaremba-Niedzwiedzka K."/>
            <person name="Martijn J."/>
            <person name="Lind A.E."/>
            <person name="van Eijk R."/>
            <person name="Schleper C."/>
            <person name="Guy L."/>
            <person name="Ettema T.J."/>
        </authorList>
    </citation>
    <scope>NUCLEOTIDE SEQUENCE</scope>
</reference>
<dbReference type="AlphaFoldDB" id="A0A0F9AGK6"/>
<accession>A0A0F9AGK6</accession>